<protein>
    <submittedName>
        <fullName evidence="1">Uncharacterized protein</fullName>
    </submittedName>
</protein>
<keyword evidence="2" id="KW-1185">Reference proteome</keyword>
<dbReference type="EMBL" id="FIZP01000004">
    <property type="protein sequence ID" value="CZE47707.1"/>
    <property type="molecule type" value="Genomic_DNA"/>
</dbReference>
<evidence type="ECO:0000313" key="2">
    <source>
        <dbReference type="Proteomes" id="UP000069632"/>
    </source>
</evidence>
<dbReference type="RefSeq" id="WP_075540199.1">
    <property type="nucleotide sequence ID" value="NZ_CP053844.1"/>
</dbReference>
<proteinExistence type="predicted"/>
<evidence type="ECO:0000313" key="1">
    <source>
        <dbReference type="EMBL" id="CZE47707.1"/>
    </source>
</evidence>
<name>A0A128EGG4_9BACT</name>
<accession>A0A128EGG4</accession>
<sequence length="116" mass="12161">MSKSIIKNTLGSRTFTFAVPAAGAEALAFANAHLDGSYVVYEVVSKVGNETVANCNKVTLTLKNSTTGDKYTFSFYAKSTLGEDEIRAGLIGITVNGVKADEIYIIGMESVAIAGA</sequence>
<dbReference type="Proteomes" id="UP000069632">
    <property type="component" value="Unassembled WGS sequence"/>
</dbReference>
<organism evidence="1 2">
    <name type="scientific">Campylobacter geochelonis</name>
    <dbReference type="NCBI Taxonomy" id="1780362"/>
    <lineage>
        <taxon>Bacteria</taxon>
        <taxon>Pseudomonadati</taxon>
        <taxon>Campylobacterota</taxon>
        <taxon>Epsilonproteobacteria</taxon>
        <taxon>Campylobacterales</taxon>
        <taxon>Campylobacteraceae</taxon>
        <taxon>Campylobacter</taxon>
    </lineage>
</organism>
<dbReference type="OrthoDB" id="5362175at2"/>
<dbReference type="AlphaFoldDB" id="A0A128EGG4"/>
<reference evidence="1 2" key="1">
    <citation type="submission" date="2016-02" db="EMBL/GenBank/DDBJ databases">
        <authorList>
            <consortium name="Pathogen Informatics"/>
        </authorList>
    </citation>
    <scope>NUCLEOTIDE SEQUENCE [LARGE SCALE GENOMIC DNA]</scope>
    <source>
        <strain evidence="1 2">RC20</strain>
    </source>
</reference>
<gene>
    <name evidence="1" type="ORF">ERS672216_01017</name>
</gene>